<dbReference type="Gene3D" id="3.90.1750.10">
    <property type="entry name" value="Hect, E3 ligase catalytic domains"/>
    <property type="match status" value="1"/>
</dbReference>
<dbReference type="InterPro" id="IPR035983">
    <property type="entry name" value="Hect_E3_ubiquitin_ligase"/>
</dbReference>
<evidence type="ECO:0000256" key="3">
    <source>
        <dbReference type="PROSITE-ProRule" id="PRU00104"/>
    </source>
</evidence>
<evidence type="ECO:0000256" key="4">
    <source>
        <dbReference type="SAM" id="MobiDB-lite"/>
    </source>
</evidence>
<dbReference type="PROSITE" id="PS50237">
    <property type="entry name" value="HECT"/>
    <property type="match status" value="1"/>
</dbReference>
<protein>
    <recommendedName>
        <fullName evidence="5">HECT domain-containing protein</fullName>
    </recommendedName>
</protein>
<organism evidence="6 7">
    <name type="scientific">Perca flavescens</name>
    <name type="common">American yellow perch</name>
    <name type="synonym">Morone flavescens</name>
    <dbReference type="NCBI Taxonomy" id="8167"/>
    <lineage>
        <taxon>Eukaryota</taxon>
        <taxon>Metazoa</taxon>
        <taxon>Chordata</taxon>
        <taxon>Craniata</taxon>
        <taxon>Vertebrata</taxon>
        <taxon>Euteleostomi</taxon>
        <taxon>Actinopterygii</taxon>
        <taxon>Neopterygii</taxon>
        <taxon>Teleostei</taxon>
        <taxon>Neoteleostei</taxon>
        <taxon>Acanthomorphata</taxon>
        <taxon>Eupercaria</taxon>
        <taxon>Perciformes</taxon>
        <taxon>Percoidei</taxon>
        <taxon>Percidae</taxon>
        <taxon>Percinae</taxon>
        <taxon>Perca</taxon>
    </lineage>
</organism>
<evidence type="ECO:0000313" key="7">
    <source>
        <dbReference type="Proteomes" id="UP000295070"/>
    </source>
</evidence>
<comment type="caution">
    <text evidence="6">The sequence shown here is derived from an EMBL/GenBank/DDBJ whole genome shotgun (WGS) entry which is preliminary data.</text>
</comment>
<proteinExistence type="predicted"/>
<dbReference type="Proteomes" id="UP000295070">
    <property type="component" value="Chromosome 18"/>
</dbReference>
<dbReference type="AlphaFoldDB" id="A0A484C8A9"/>
<evidence type="ECO:0000259" key="5">
    <source>
        <dbReference type="PROSITE" id="PS50237"/>
    </source>
</evidence>
<dbReference type="InterPro" id="IPR000569">
    <property type="entry name" value="HECT_dom"/>
</dbReference>
<sequence>MADQNEDNLHKMANNIVAMLRTTLGIQGQPMSGSEEQRPQGPPGTASVHAGSGSSVQQNMSRSFPGLFRERQNSRAVRTTKKRPASKINLVHFFLLDRPRDKTPKQSEELALLQAGMGRSTIQVPEGACHKEITYLLCEVYFKMNELEGAWMLHKAMGGSGQRRLTLVSPDEMGYTGAGLFKSWGGKGCLYLLSLHVETCTKPEVDEIHSDNNDDVDEGDSTELSSCSQVPDVKTTCPICQEWISSDIVEIHASICGERVCNETEESQAHPTESISDVIRVLHERVNNTAIFSICVTREDVLERGMKQWQRQKKASPKNPLRVTFLGETGIDNGALRKEFLTEMVAGIQSRFFVGGDNGKTPKYSMTDMDKHHFKTVGEILAVSIAQGGPPPNFFMDWCYNYMSTGELDQEAITEMAVTDPELIDLIQEIRAADNTSLMECTDRILSCGYTGPVSIEKREDILRSIVLYSTVRLLPMLQQICSGMKLYGLLSLVQKEKDICRQLFVLGSFSKVDADFLVKSLSPVFSEKGKMRRQRECRVVNFLQDFIQDMEDEGKFVLIVNVYQSR</sequence>
<comment type="caution">
    <text evidence="3">Lacks conserved residue(s) required for the propagation of feature annotation.</text>
</comment>
<gene>
    <name evidence="6" type="ORF">EPR50_G00185080</name>
</gene>
<feature type="region of interest" description="Disordered" evidence="4">
    <location>
        <begin position="206"/>
        <end position="227"/>
    </location>
</feature>
<keyword evidence="7" id="KW-1185">Reference proteome</keyword>
<evidence type="ECO:0000256" key="1">
    <source>
        <dbReference type="ARBA" id="ARBA00022679"/>
    </source>
</evidence>
<evidence type="ECO:0000313" key="6">
    <source>
        <dbReference type="EMBL" id="TDH00161.1"/>
    </source>
</evidence>
<name>A0A484C8A9_PERFV</name>
<reference evidence="6 7" key="1">
    <citation type="submission" date="2019-01" db="EMBL/GenBank/DDBJ databases">
        <title>A chromosome-scale genome assembly of the yellow perch, Perca flavescens.</title>
        <authorList>
            <person name="Feron R."/>
            <person name="Morvezen R."/>
            <person name="Bestin A."/>
            <person name="Haffray P."/>
            <person name="Klopp C."/>
            <person name="Zahm M."/>
            <person name="Cabau C."/>
            <person name="Roques C."/>
            <person name="Donnadieu C."/>
            <person name="Bouchez O."/>
            <person name="Christie M."/>
            <person name="Larson W."/>
            <person name="Guiguen Y."/>
        </authorList>
    </citation>
    <scope>NUCLEOTIDE SEQUENCE [LARGE SCALE GENOMIC DNA]</scope>
    <source>
        <strain evidence="6">YP-PL-M2</strain>
        <tissue evidence="6">Blood</tissue>
    </source>
</reference>
<keyword evidence="1" id="KW-0808">Transferase</keyword>
<feature type="compositionally biased region" description="Polar residues" evidence="4">
    <location>
        <begin position="52"/>
        <end position="62"/>
    </location>
</feature>
<dbReference type="SUPFAM" id="SSF56204">
    <property type="entry name" value="Hect, E3 ligase catalytic domain"/>
    <property type="match status" value="1"/>
</dbReference>
<feature type="region of interest" description="Disordered" evidence="4">
    <location>
        <begin position="27"/>
        <end position="82"/>
    </location>
</feature>
<evidence type="ECO:0000256" key="2">
    <source>
        <dbReference type="ARBA" id="ARBA00022786"/>
    </source>
</evidence>
<accession>A0A484C8A9</accession>
<dbReference type="EMBL" id="SCKG01000018">
    <property type="protein sequence ID" value="TDH00161.1"/>
    <property type="molecule type" value="Genomic_DNA"/>
</dbReference>
<dbReference type="GO" id="GO:0004842">
    <property type="term" value="F:ubiquitin-protein transferase activity"/>
    <property type="evidence" value="ECO:0007669"/>
    <property type="project" value="InterPro"/>
</dbReference>
<feature type="domain" description="HECT" evidence="5">
    <location>
        <begin position="313"/>
        <end position="345"/>
    </location>
</feature>
<keyword evidence="2 3" id="KW-0833">Ubl conjugation pathway</keyword>
<dbReference type="STRING" id="8167.A0A484C8A9"/>